<reference evidence="5 6" key="1">
    <citation type="submission" date="2023-01" db="EMBL/GenBank/DDBJ databases">
        <title>Vibrio sp. KJ40-1 sp.nov, isolated from marine algae.</title>
        <authorList>
            <person name="Butt M."/>
            <person name="Kim J.M.J."/>
            <person name="Jeon C.O.C."/>
        </authorList>
    </citation>
    <scope>NUCLEOTIDE SEQUENCE [LARGE SCALE GENOMIC DNA]</scope>
    <source>
        <strain evidence="5 6">KJ40-1</strain>
    </source>
</reference>
<name>A0ABT4YV42_9VIBR</name>
<dbReference type="PANTHER" id="PTHR23407:SF1">
    <property type="entry name" value="5-FORMYLTETRAHYDROFOLATE CYCLO-LIGASE"/>
    <property type="match status" value="1"/>
</dbReference>
<dbReference type="EC" id="6.3.3.2" evidence="4"/>
<dbReference type="Gene3D" id="3.40.50.10420">
    <property type="entry name" value="NagB/RpiA/CoA transferase-like"/>
    <property type="match status" value="1"/>
</dbReference>
<comment type="catalytic activity">
    <reaction evidence="4">
        <text>(6S)-5-formyl-5,6,7,8-tetrahydrofolate + ATP = (6R)-5,10-methenyltetrahydrofolate + ADP + phosphate</text>
        <dbReference type="Rhea" id="RHEA:10488"/>
        <dbReference type="ChEBI" id="CHEBI:30616"/>
        <dbReference type="ChEBI" id="CHEBI:43474"/>
        <dbReference type="ChEBI" id="CHEBI:57455"/>
        <dbReference type="ChEBI" id="CHEBI:57457"/>
        <dbReference type="ChEBI" id="CHEBI:456216"/>
        <dbReference type="EC" id="6.3.3.2"/>
    </reaction>
</comment>
<evidence type="ECO:0000313" key="5">
    <source>
        <dbReference type="EMBL" id="MDB1124889.1"/>
    </source>
</evidence>
<proteinExistence type="inferred from homology"/>
<protein>
    <recommendedName>
        <fullName evidence="4">5-formyltetrahydrofolate cyclo-ligase</fullName>
        <ecNumber evidence="4">6.3.3.2</ecNumber>
    </recommendedName>
</protein>
<evidence type="ECO:0000313" key="6">
    <source>
        <dbReference type="Proteomes" id="UP001210678"/>
    </source>
</evidence>
<dbReference type="InterPro" id="IPR024185">
    <property type="entry name" value="FTHF_cligase-like_sf"/>
</dbReference>
<dbReference type="PIRSF" id="PIRSF006806">
    <property type="entry name" value="FTHF_cligase"/>
    <property type="match status" value="1"/>
</dbReference>
<comment type="caution">
    <text evidence="5">The sequence shown here is derived from an EMBL/GenBank/DDBJ whole genome shotgun (WGS) entry which is preliminary data.</text>
</comment>
<dbReference type="EMBL" id="JAQLOI010000001">
    <property type="protein sequence ID" value="MDB1124889.1"/>
    <property type="molecule type" value="Genomic_DNA"/>
</dbReference>
<evidence type="ECO:0000256" key="1">
    <source>
        <dbReference type="ARBA" id="ARBA00010638"/>
    </source>
</evidence>
<keyword evidence="5" id="KW-0436">Ligase</keyword>
<dbReference type="Proteomes" id="UP001210678">
    <property type="component" value="Unassembled WGS sequence"/>
</dbReference>
<comment type="cofactor">
    <cofactor evidence="4">
        <name>Mg(2+)</name>
        <dbReference type="ChEBI" id="CHEBI:18420"/>
    </cofactor>
</comment>
<evidence type="ECO:0000256" key="4">
    <source>
        <dbReference type="RuleBase" id="RU361279"/>
    </source>
</evidence>
<evidence type="ECO:0000256" key="3">
    <source>
        <dbReference type="ARBA" id="ARBA00022840"/>
    </source>
</evidence>
<dbReference type="PANTHER" id="PTHR23407">
    <property type="entry name" value="ATPASE INHIBITOR/5-FORMYLTETRAHYDROFOLATE CYCLO-LIGASE"/>
    <property type="match status" value="1"/>
</dbReference>
<keyword evidence="2 4" id="KW-0547">Nucleotide-binding</keyword>
<dbReference type="InterPro" id="IPR002698">
    <property type="entry name" value="FTHF_cligase"/>
</dbReference>
<dbReference type="NCBIfam" id="TIGR02727">
    <property type="entry name" value="MTHFS_bact"/>
    <property type="match status" value="1"/>
</dbReference>
<keyword evidence="3 4" id="KW-0067">ATP-binding</keyword>
<keyword evidence="4" id="KW-0460">Magnesium</keyword>
<organism evidence="5 6">
    <name type="scientific">Vibrio algarum</name>
    <dbReference type="NCBI Taxonomy" id="3020714"/>
    <lineage>
        <taxon>Bacteria</taxon>
        <taxon>Pseudomonadati</taxon>
        <taxon>Pseudomonadota</taxon>
        <taxon>Gammaproteobacteria</taxon>
        <taxon>Vibrionales</taxon>
        <taxon>Vibrionaceae</taxon>
        <taxon>Vibrio</taxon>
    </lineage>
</organism>
<accession>A0ABT4YV42</accession>
<comment type="similarity">
    <text evidence="1 4">Belongs to the 5-formyltetrahydrofolate cyclo-ligase family.</text>
</comment>
<gene>
    <name evidence="5" type="ORF">PGX00_15045</name>
</gene>
<dbReference type="Pfam" id="PF01812">
    <property type="entry name" value="5-FTHF_cyc-lig"/>
    <property type="match status" value="1"/>
</dbReference>
<dbReference type="InterPro" id="IPR037171">
    <property type="entry name" value="NagB/RpiA_transferase-like"/>
</dbReference>
<evidence type="ECO:0000256" key="2">
    <source>
        <dbReference type="ARBA" id="ARBA00022741"/>
    </source>
</evidence>
<sequence>MQDKRITIRNDIRQKRNNLSSLEQTLAAADTLSKIKHLTPLQEAQNIALYLSVDGELDTTPIIEYLWQEGKNVYLPVLHPFSKGHLLFLRYDKDTPMIENKFNIKEPKLDQTKLLPIAKLDIIFTPLVAFDETGNRLGMGGGYYDRSLEKWFKTGQGAVPIGIAHECQKVDRLPHQSWDIPLPIIITPRKVWQWSLASLGN</sequence>
<keyword evidence="4" id="KW-0479">Metal-binding</keyword>
<dbReference type="RefSeq" id="WP_272137813.1">
    <property type="nucleotide sequence ID" value="NZ_JAQLOI010000001.1"/>
</dbReference>
<dbReference type="SUPFAM" id="SSF100950">
    <property type="entry name" value="NagB/RpiA/CoA transferase-like"/>
    <property type="match status" value="1"/>
</dbReference>
<keyword evidence="6" id="KW-1185">Reference proteome</keyword>
<dbReference type="GO" id="GO:0030272">
    <property type="term" value="F:5-formyltetrahydrofolate cyclo-ligase activity"/>
    <property type="evidence" value="ECO:0007669"/>
    <property type="project" value="UniProtKB-EC"/>
</dbReference>